<accession>A0AAN7LBX8</accession>
<dbReference type="InterPro" id="IPR001128">
    <property type="entry name" value="Cyt_P450"/>
</dbReference>
<name>A0AAN7LBX8_9MYRT</name>
<keyword evidence="3" id="KW-1185">Reference proteome</keyword>
<keyword evidence="1" id="KW-1133">Transmembrane helix</keyword>
<protein>
    <submittedName>
        <fullName evidence="2">Uncharacterized protein</fullName>
    </submittedName>
</protein>
<feature type="transmembrane region" description="Helical" evidence="1">
    <location>
        <begin position="12"/>
        <end position="30"/>
    </location>
</feature>
<dbReference type="SUPFAM" id="SSF48264">
    <property type="entry name" value="Cytochrome P450"/>
    <property type="match status" value="1"/>
</dbReference>
<proteinExistence type="predicted"/>
<gene>
    <name evidence="2" type="ORF">SAY87_018319</name>
</gene>
<dbReference type="AlphaFoldDB" id="A0AAN7LBX8"/>
<reference evidence="2 3" key="1">
    <citation type="journal article" date="2023" name="Hortic Res">
        <title>Pangenome of water caltrop reveals structural variations and asymmetric subgenome divergence after allopolyploidization.</title>
        <authorList>
            <person name="Zhang X."/>
            <person name="Chen Y."/>
            <person name="Wang L."/>
            <person name="Yuan Y."/>
            <person name="Fang M."/>
            <person name="Shi L."/>
            <person name="Lu R."/>
            <person name="Comes H.P."/>
            <person name="Ma Y."/>
            <person name="Chen Y."/>
            <person name="Huang G."/>
            <person name="Zhou Y."/>
            <person name="Zheng Z."/>
            <person name="Qiu Y."/>
        </authorList>
    </citation>
    <scope>NUCLEOTIDE SEQUENCE [LARGE SCALE GENOMIC DNA]</scope>
    <source>
        <tissue evidence="2">Roots</tissue>
    </source>
</reference>
<comment type="caution">
    <text evidence="2">The sequence shown here is derived from an EMBL/GenBank/DDBJ whole genome shotgun (WGS) entry which is preliminary data.</text>
</comment>
<evidence type="ECO:0000256" key="1">
    <source>
        <dbReference type="SAM" id="Phobius"/>
    </source>
</evidence>
<dbReference type="GO" id="GO:0004497">
    <property type="term" value="F:monooxygenase activity"/>
    <property type="evidence" value="ECO:0007669"/>
    <property type="project" value="InterPro"/>
</dbReference>
<organism evidence="2 3">
    <name type="scientific">Trapa incisa</name>
    <dbReference type="NCBI Taxonomy" id="236973"/>
    <lineage>
        <taxon>Eukaryota</taxon>
        <taxon>Viridiplantae</taxon>
        <taxon>Streptophyta</taxon>
        <taxon>Embryophyta</taxon>
        <taxon>Tracheophyta</taxon>
        <taxon>Spermatophyta</taxon>
        <taxon>Magnoliopsida</taxon>
        <taxon>eudicotyledons</taxon>
        <taxon>Gunneridae</taxon>
        <taxon>Pentapetalae</taxon>
        <taxon>rosids</taxon>
        <taxon>malvids</taxon>
        <taxon>Myrtales</taxon>
        <taxon>Lythraceae</taxon>
        <taxon>Trapa</taxon>
    </lineage>
</organism>
<dbReference type="Gene3D" id="1.10.630.10">
    <property type="entry name" value="Cytochrome P450"/>
    <property type="match status" value="1"/>
</dbReference>
<dbReference type="Pfam" id="PF00067">
    <property type="entry name" value="p450"/>
    <property type="match status" value="1"/>
</dbReference>
<dbReference type="Proteomes" id="UP001345219">
    <property type="component" value="Chromosome 14"/>
</dbReference>
<dbReference type="InterPro" id="IPR036396">
    <property type="entry name" value="Cyt_P450_sf"/>
</dbReference>
<dbReference type="PANTHER" id="PTHR24299:SF31">
    <property type="entry name" value="FLAVONOID 3',5'-HYDROXYLASE 2-LIKE"/>
    <property type="match status" value="1"/>
</dbReference>
<evidence type="ECO:0000313" key="2">
    <source>
        <dbReference type="EMBL" id="KAK4778132.1"/>
    </source>
</evidence>
<keyword evidence="1" id="KW-0472">Membrane</keyword>
<keyword evidence="1" id="KW-0812">Transmembrane</keyword>
<dbReference type="GO" id="GO:0005506">
    <property type="term" value="F:iron ion binding"/>
    <property type="evidence" value="ECO:0007669"/>
    <property type="project" value="InterPro"/>
</dbReference>
<dbReference type="PANTHER" id="PTHR24299">
    <property type="entry name" value="CYTOCHROME P450 FAMILY 1"/>
    <property type="match status" value="1"/>
</dbReference>
<dbReference type="GO" id="GO:0020037">
    <property type="term" value="F:heme binding"/>
    <property type="evidence" value="ECO:0007669"/>
    <property type="project" value="InterPro"/>
</dbReference>
<sequence length="115" mass="12733">MVGVLTSNHNFHPWEISLAALLFLFIVRFFRGHRRSPRLPPGPKGWPVLGALALLGDKPHQTLAKMAMQYGPLMYLKMGTSDMVVASTPAMARAFLKNLDTDFSNRPPMKAGLVT</sequence>
<evidence type="ECO:0000313" key="3">
    <source>
        <dbReference type="Proteomes" id="UP001345219"/>
    </source>
</evidence>
<dbReference type="GO" id="GO:0016705">
    <property type="term" value="F:oxidoreductase activity, acting on paired donors, with incorporation or reduction of molecular oxygen"/>
    <property type="evidence" value="ECO:0007669"/>
    <property type="project" value="InterPro"/>
</dbReference>
<dbReference type="EMBL" id="JAXIOK010000002">
    <property type="protein sequence ID" value="KAK4778132.1"/>
    <property type="molecule type" value="Genomic_DNA"/>
</dbReference>